<dbReference type="Pfam" id="PF12010">
    <property type="entry name" value="DUF3502"/>
    <property type="match status" value="1"/>
</dbReference>
<feature type="domain" description="PI-PLC Y-box" evidence="3">
    <location>
        <begin position="386"/>
        <end position="442"/>
    </location>
</feature>
<gene>
    <name evidence="4" type="ORF">EJQ19_06345</name>
</gene>
<dbReference type="PROSITE" id="PS50008">
    <property type="entry name" value="PIPLC_Y_DOMAIN"/>
    <property type="match status" value="1"/>
</dbReference>
<dbReference type="PANTHER" id="PTHR43649">
    <property type="entry name" value="ARABINOSE-BINDING PROTEIN-RELATED"/>
    <property type="match status" value="1"/>
</dbReference>
<dbReference type="EMBL" id="RXHU01000015">
    <property type="protein sequence ID" value="RTE10877.1"/>
    <property type="molecule type" value="Genomic_DNA"/>
</dbReference>
<feature type="signal peptide" evidence="2">
    <location>
        <begin position="1"/>
        <end position="29"/>
    </location>
</feature>
<dbReference type="OrthoDB" id="7936627at2"/>
<dbReference type="InterPro" id="IPR001711">
    <property type="entry name" value="PLipase_C_Pinositol-sp_Y"/>
</dbReference>
<organism evidence="4 5">
    <name type="scientific">Paenibacillus whitsoniae</name>
    <dbReference type="NCBI Taxonomy" id="2496558"/>
    <lineage>
        <taxon>Bacteria</taxon>
        <taxon>Bacillati</taxon>
        <taxon>Bacillota</taxon>
        <taxon>Bacilli</taxon>
        <taxon>Bacillales</taxon>
        <taxon>Paenibacillaceae</taxon>
        <taxon>Paenibacillus</taxon>
    </lineage>
</organism>
<evidence type="ECO:0000256" key="1">
    <source>
        <dbReference type="SAM" id="MobiDB-lite"/>
    </source>
</evidence>
<feature type="compositionally biased region" description="Low complexity" evidence="1">
    <location>
        <begin position="29"/>
        <end position="45"/>
    </location>
</feature>
<dbReference type="GO" id="GO:0004435">
    <property type="term" value="F:phosphatidylinositol-4,5-bisphosphate phospholipase C activity"/>
    <property type="evidence" value="ECO:0007669"/>
    <property type="project" value="InterPro"/>
</dbReference>
<dbReference type="InterPro" id="IPR050490">
    <property type="entry name" value="Bact_solute-bd_prot1"/>
</dbReference>
<dbReference type="Pfam" id="PF01547">
    <property type="entry name" value="SBP_bac_1"/>
    <property type="match status" value="1"/>
</dbReference>
<dbReference type="InterPro" id="IPR022627">
    <property type="entry name" value="DUF3502"/>
</dbReference>
<dbReference type="Proteomes" id="UP000276128">
    <property type="component" value="Unassembled WGS sequence"/>
</dbReference>
<proteinExistence type="predicted"/>
<dbReference type="RefSeq" id="WP_126140340.1">
    <property type="nucleotide sequence ID" value="NZ_RXHU01000015.1"/>
</dbReference>
<feature type="chain" id="PRO_5018670916" evidence="2">
    <location>
        <begin position="30"/>
        <end position="507"/>
    </location>
</feature>
<protein>
    <submittedName>
        <fullName evidence="4">Extracellular solute-binding protein</fullName>
    </submittedName>
</protein>
<reference evidence="4 5" key="1">
    <citation type="submission" date="2018-12" db="EMBL/GenBank/DDBJ databases">
        <title>Bacillus ochoae sp. nov., Paenibacillus whitsoniae sp. nov., Paenibacillus spiritus sp. nov. Isolated from the Mars Exploration Rover during spacecraft assembly.</title>
        <authorList>
            <person name="Seuylemezian A."/>
            <person name="Vaishampayan P."/>
        </authorList>
    </citation>
    <scope>NUCLEOTIDE SEQUENCE [LARGE SCALE GENOMIC DNA]</scope>
    <source>
        <strain evidence="4 5">MER 54</strain>
    </source>
</reference>
<dbReference type="PROSITE" id="PS51257">
    <property type="entry name" value="PROKAR_LIPOPROTEIN"/>
    <property type="match status" value="1"/>
</dbReference>
<dbReference type="PANTHER" id="PTHR43649:SF17">
    <property type="entry name" value="ABC TRANSPORTER SOLUTE BINDING PROTEIN-SUGAR TRANSPORT"/>
    <property type="match status" value="1"/>
</dbReference>
<dbReference type="GO" id="GO:0006629">
    <property type="term" value="P:lipid metabolic process"/>
    <property type="evidence" value="ECO:0007669"/>
    <property type="project" value="InterPro"/>
</dbReference>
<accession>A0A3S0BP01</accession>
<keyword evidence="5" id="KW-1185">Reference proteome</keyword>
<evidence type="ECO:0000256" key="2">
    <source>
        <dbReference type="SAM" id="SignalP"/>
    </source>
</evidence>
<dbReference type="GO" id="GO:0035556">
    <property type="term" value="P:intracellular signal transduction"/>
    <property type="evidence" value="ECO:0007669"/>
    <property type="project" value="InterPro"/>
</dbReference>
<evidence type="ECO:0000313" key="4">
    <source>
        <dbReference type="EMBL" id="RTE10877.1"/>
    </source>
</evidence>
<dbReference type="SUPFAM" id="SSF53850">
    <property type="entry name" value="Periplasmic binding protein-like II"/>
    <property type="match status" value="1"/>
</dbReference>
<dbReference type="Gene3D" id="3.40.190.10">
    <property type="entry name" value="Periplasmic binding protein-like II"/>
    <property type="match status" value="2"/>
</dbReference>
<evidence type="ECO:0000259" key="3">
    <source>
        <dbReference type="PROSITE" id="PS50008"/>
    </source>
</evidence>
<dbReference type="AlphaFoldDB" id="A0A3S0BP01"/>
<keyword evidence="2" id="KW-0732">Signal</keyword>
<sequence>MNKKTMAVSSVVLSSMLFLSACGSSGNQASTTTPSSTATEKTPSSNEKSVELNVAFPIFGAVPKDIIAVQEAINQISLKKINATVKLTPISIGDWQQQNNLMLTSNEKLDLMAVLGNNYSNLVAKNQVLPLSKLLDQQGEGIKKSLDPAYLNAAKVKGDIYAVPTIRDLAANYGILMKKEIVDKYKIDTTKIKTLDDVEAVLKTVKDGNPNFTPLVPSAVGRSFTEEYVPFDNLGDYIGVLPNYDNDLKIVNLYESKDYADFVKKMRSWYSAGYILKDAATNKDSQFDLIKANKGFAYLSKQKPGFEVNETKSVGQPMVAVSLIPPVATTSTVTSIMWGIPRNTKTPEKAMAFLNLMYADKDIINLFDWGIEGKHYVKKSDNVIDYPEGVNSSNSGYNLNMGWLFGNQFLSYVFNGDEPNLWKNMDEFNKSAKKSKALGFIFDVTPIKTEYAAVTNVVKQYKLPLETGSVDPDTVLPDFIAKLKSAGMDKIIAEKQKQLDEWAKSNK</sequence>
<comment type="caution">
    <text evidence="4">The sequence shown here is derived from an EMBL/GenBank/DDBJ whole genome shotgun (WGS) entry which is preliminary data.</text>
</comment>
<name>A0A3S0BP01_9BACL</name>
<evidence type="ECO:0000313" key="5">
    <source>
        <dbReference type="Proteomes" id="UP000276128"/>
    </source>
</evidence>
<dbReference type="InterPro" id="IPR006059">
    <property type="entry name" value="SBP"/>
</dbReference>
<feature type="region of interest" description="Disordered" evidence="1">
    <location>
        <begin position="25"/>
        <end position="46"/>
    </location>
</feature>